<dbReference type="SUPFAM" id="SSF50475">
    <property type="entry name" value="FMN-binding split barrel"/>
    <property type="match status" value="1"/>
</dbReference>
<reference evidence="3 4" key="1">
    <citation type="journal article" date="2012" name="ISME J.">
        <title>Genomic insights to SAR86, an abundant and uncultivated marine bacterial lineage.</title>
        <authorList>
            <person name="Dupont C.L."/>
            <person name="Rusch D.B."/>
            <person name="Yooseph S."/>
            <person name="Lombardo M.J."/>
            <person name="Richter R.A."/>
            <person name="Valas R."/>
            <person name="Novotny M."/>
            <person name="Yee-Greenbaum J."/>
            <person name="Selengut J.D."/>
            <person name="Haft D.H."/>
            <person name="Halpern A.L."/>
            <person name="Lasken R.S."/>
            <person name="Nealson K."/>
            <person name="Friedman R."/>
            <person name="Venter J.C."/>
        </authorList>
    </citation>
    <scope>NUCLEOTIDE SEQUENCE [LARGE SCALE GENOMIC DNA]</scope>
</reference>
<accession>J4X1Q4</accession>
<sequence length="153" mass="17236">MDIQEKFRTAMRGFFASVSVMALKNSNGFFAITVSSVTSISLDPPSLLVCINKDSRIHSELLEGELVSINLLTKDQQHISEKCSNSLLEGERFDQEYWDIENTPIVKNAQANFLCKISNMIDHGTHSILLLDVQDVEHLDKINTLSYINGKYV</sequence>
<dbReference type="GO" id="GO:0010181">
    <property type="term" value="F:FMN binding"/>
    <property type="evidence" value="ECO:0007669"/>
    <property type="project" value="InterPro"/>
</dbReference>
<dbReference type="PANTHER" id="PTHR30466:SF1">
    <property type="entry name" value="FMN REDUCTASE (NADH) RUTF"/>
    <property type="match status" value="1"/>
</dbReference>
<evidence type="ECO:0000313" key="3">
    <source>
        <dbReference type="EMBL" id="EJP73390.1"/>
    </source>
</evidence>
<dbReference type="PANTHER" id="PTHR30466">
    <property type="entry name" value="FLAVIN REDUCTASE"/>
    <property type="match status" value="1"/>
</dbReference>
<dbReference type="Gene3D" id="2.30.110.10">
    <property type="entry name" value="Electron Transport, Fmn-binding Protein, Chain A"/>
    <property type="match status" value="1"/>
</dbReference>
<gene>
    <name evidence="3" type="ORF">NT02SARS_0126</name>
</gene>
<protein>
    <submittedName>
        <fullName evidence="3">Flavin reductase domain protein</fullName>
    </submittedName>
</protein>
<organism evidence="3 4">
    <name type="scientific">SAR86 cluster bacterium SAR86B</name>
    <dbReference type="NCBI Taxonomy" id="1123867"/>
    <lineage>
        <taxon>Bacteria</taxon>
        <taxon>Pseudomonadati</taxon>
        <taxon>Pseudomonadota</taxon>
        <taxon>Gammaproteobacteria</taxon>
        <taxon>SAR86 cluster</taxon>
    </lineage>
</organism>
<feature type="domain" description="Flavin reductase like" evidence="2">
    <location>
        <begin position="11"/>
        <end position="153"/>
    </location>
</feature>
<dbReference type="InterPro" id="IPR002563">
    <property type="entry name" value="Flavin_Rdtase-like_dom"/>
</dbReference>
<dbReference type="InterPro" id="IPR012349">
    <property type="entry name" value="Split_barrel_FMN-bd"/>
</dbReference>
<dbReference type="Proteomes" id="UP000010116">
    <property type="component" value="Unassembled WGS sequence"/>
</dbReference>
<evidence type="ECO:0000259" key="2">
    <source>
        <dbReference type="SMART" id="SM00903"/>
    </source>
</evidence>
<dbReference type="SMART" id="SM00903">
    <property type="entry name" value="Flavin_Reduct"/>
    <property type="match status" value="1"/>
</dbReference>
<evidence type="ECO:0000313" key="4">
    <source>
        <dbReference type="Proteomes" id="UP000010116"/>
    </source>
</evidence>
<dbReference type="InterPro" id="IPR050268">
    <property type="entry name" value="NADH-dep_flavin_reductase"/>
</dbReference>
<dbReference type="HOGENOM" id="CLU_059021_2_1_6"/>
<dbReference type="GO" id="GO:0042602">
    <property type="term" value="F:riboflavin reductase (NADPH) activity"/>
    <property type="evidence" value="ECO:0007669"/>
    <property type="project" value="TreeGrafter"/>
</dbReference>
<dbReference type="Pfam" id="PF01613">
    <property type="entry name" value="Flavin_Reduct"/>
    <property type="match status" value="1"/>
</dbReference>
<name>J4X1Q4_9GAMM</name>
<proteinExistence type="predicted"/>
<evidence type="ECO:0000256" key="1">
    <source>
        <dbReference type="ARBA" id="ARBA00023002"/>
    </source>
</evidence>
<dbReference type="EMBL" id="JH611165">
    <property type="protein sequence ID" value="EJP73390.1"/>
    <property type="molecule type" value="Genomic_DNA"/>
</dbReference>
<dbReference type="AlphaFoldDB" id="J4X1Q4"/>
<keyword evidence="1" id="KW-0560">Oxidoreductase</keyword>